<dbReference type="GO" id="GO:0005886">
    <property type="term" value="C:plasma membrane"/>
    <property type="evidence" value="ECO:0007669"/>
    <property type="project" value="UniProtKB-SubCell"/>
</dbReference>
<keyword evidence="9" id="KW-1185">Reference proteome</keyword>
<dbReference type="GO" id="GO:0140359">
    <property type="term" value="F:ABC-type transporter activity"/>
    <property type="evidence" value="ECO:0007669"/>
    <property type="project" value="InterPro"/>
</dbReference>
<feature type="transmembrane region" description="Helical" evidence="6">
    <location>
        <begin position="20"/>
        <end position="39"/>
    </location>
</feature>
<feature type="transmembrane region" description="Helical" evidence="6">
    <location>
        <begin position="286"/>
        <end position="308"/>
    </location>
</feature>
<comment type="caution">
    <text evidence="8">The sequence shown here is derived from an EMBL/GenBank/DDBJ whole genome shotgun (WGS) entry which is preliminary data.</text>
</comment>
<dbReference type="Pfam" id="PF12698">
    <property type="entry name" value="ABC2_membrane_3"/>
    <property type="match status" value="1"/>
</dbReference>
<dbReference type="EMBL" id="SJPL01000001">
    <property type="protein sequence ID" value="TWT71663.1"/>
    <property type="molecule type" value="Genomic_DNA"/>
</dbReference>
<keyword evidence="5 6" id="KW-0472">Membrane</keyword>
<accession>A0A5C5YA15</accession>
<evidence type="ECO:0000256" key="3">
    <source>
        <dbReference type="ARBA" id="ARBA00022692"/>
    </source>
</evidence>
<protein>
    <submittedName>
        <fullName evidence="8">ABC-2 family transporter protein</fullName>
    </submittedName>
</protein>
<gene>
    <name evidence="8" type="ORF">Pan14r_39740</name>
</gene>
<dbReference type="InterPro" id="IPR013525">
    <property type="entry name" value="ABC2_TM"/>
</dbReference>
<sequence length="400" mass="42926">MIWTVIQTGFRRLVHNRVELVMTFIVPIAFFSIFAVIFGRGMGTTPRIKAVVVDEVESVTSQAIASEIRESPGIRLMQQDDQVLTRQDAQDLVRGGSVTIAIVLTGTDAEIRADLLADTSDQVAPQVVTALVTRTLMIHAAGSSGMSVMAASAVGPASASGGDADGSDEQSTTWVSDVNAKPAAAMADVQVVDVMKSGKSNPVVSMYAAGIAVMFLLFGAAGAGGAMLEEKENQTLDRLLSTRLSMDQLLLGKWFYQTMLGMVQVSVMFVWAMIVFGVDLWHHLDGFIVMTCVTSAAAAAFGLALATLCRSRGQLNGLSVILILTMSALGGSMVPRYVMSDSLRQAGLWTFNAWALDGFDKVFWRDLPVSTLAPQLVVLLACTFGFLMLARLLAIRWETE</sequence>
<dbReference type="PANTHER" id="PTHR30294:SF38">
    <property type="entry name" value="TRANSPORT PERMEASE PROTEIN"/>
    <property type="match status" value="1"/>
</dbReference>
<feature type="transmembrane region" description="Helical" evidence="6">
    <location>
        <begin position="315"/>
        <end position="334"/>
    </location>
</feature>
<feature type="transmembrane region" description="Helical" evidence="6">
    <location>
        <begin position="206"/>
        <end position="228"/>
    </location>
</feature>
<dbReference type="OrthoDB" id="3078158at2"/>
<keyword evidence="3 6" id="KW-0812">Transmembrane</keyword>
<name>A0A5C5YA15_9PLAN</name>
<comment type="subcellular location">
    <subcellularLocation>
        <location evidence="1">Cell membrane</location>
        <topology evidence="1">Multi-pass membrane protein</topology>
    </subcellularLocation>
</comment>
<dbReference type="PANTHER" id="PTHR30294">
    <property type="entry name" value="MEMBRANE COMPONENT OF ABC TRANSPORTER YHHJ-RELATED"/>
    <property type="match status" value="1"/>
</dbReference>
<evidence type="ECO:0000256" key="1">
    <source>
        <dbReference type="ARBA" id="ARBA00004651"/>
    </source>
</evidence>
<evidence type="ECO:0000256" key="5">
    <source>
        <dbReference type="ARBA" id="ARBA00023136"/>
    </source>
</evidence>
<keyword evidence="2" id="KW-1003">Cell membrane</keyword>
<proteinExistence type="predicted"/>
<dbReference type="Proteomes" id="UP000317238">
    <property type="component" value="Unassembled WGS sequence"/>
</dbReference>
<keyword evidence="4 6" id="KW-1133">Transmembrane helix</keyword>
<reference evidence="8 9" key="1">
    <citation type="submission" date="2019-02" db="EMBL/GenBank/DDBJ databases">
        <title>Deep-cultivation of Planctomycetes and their phenomic and genomic characterization uncovers novel biology.</title>
        <authorList>
            <person name="Wiegand S."/>
            <person name="Jogler M."/>
            <person name="Boedeker C."/>
            <person name="Pinto D."/>
            <person name="Vollmers J."/>
            <person name="Rivas-Marin E."/>
            <person name="Kohn T."/>
            <person name="Peeters S.H."/>
            <person name="Heuer A."/>
            <person name="Rast P."/>
            <person name="Oberbeckmann S."/>
            <person name="Bunk B."/>
            <person name="Jeske O."/>
            <person name="Meyerdierks A."/>
            <person name="Storesund J.E."/>
            <person name="Kallscheuer N."/>
            <person name="Luecker S."/>
            <person name="Lage O.M."/>
            <person name="Pohl T."/>
            <person name="Merkel B.J."/>
            <person name="Hornburger P."/>
            <person name="Mueller R.-W."/>
            <person name="Bruemmer F."/>
            <person name="Labrenz M."/>
            <person name="Spormann A.M."/>
            <person name="Op Den Camp H."/>
            <person name="Overmann J."/>
            <person name="Amann R."/>
            <person name="Jetten M.S.M."/>
            <person name="Mascher T."/>
            <person name="Medema M.H."/>
            <person name="Devos D.P."/>
            <person name="Kaster A.-K."/>
            <person name="Ovreas L."/>
            <person name="Rohde M."/>
            <person name="Galperin M.Y."/>
            <person name="Jogler C."/>
        </authorList>
    </citation>
    <scope>NUCLEOTIDE SEQUENCE [LARGE SCALE GENOMIC DNA]</scope>
    <source>
        <strain evidence="8 9">Pan14r</strain>
    </source>
</reference>
<feature type="transmembrane region" description="Helical" evidence="6">
    <location>
        <begin position="249"/>
        <end position="274"/>
    </location>
</feature>
<evidence type="ECO:0000313" key="8">
    <source>
        <dbReference type="EMBL" id="TWT71663.1"/>
    </source>
</evidence>
<dbReference type="AlphaFoldDB" id="A0A5C5YA15"/>
<evidence type="ECO:0000259" key="7">
    <source>
        <dbReference type="Pfam" id="PF12698"/>
    </source>
</evidence>
<dbReference type="InterPro" id="IPR051449">
    <property type="entry name" value="ABC-2_transporter_component"/>
</dbReference>
<evidence type="ECO:0000313" key="9">
    <source>
        <dbReference type="Proteomes" id="UP000317238"/>
    </source>
</evidence>
<organism evidence="8 9">
    <name type="scientific">Crateriforma conspicua</name>
    <dbReference type="NCBI Taxonomy" id="2527996"/>
    <lineage>
        <taxon>Bacteria</taxon>
        <taxon>Pseudomonadati</taxon>
        <taxon>Planctomycetota</taxon>
        <taxon>Planctomycetia</taxon>
        <taxon>Planctomycetales</taxon>
        <taxon>Planctomycetaceae</taxon>
        <taxon>Crateriforma</taxon>
    </lineage>
</organism>
<dbReference type="RefSeq" id="WP_146439944.1">
    <property type="nucleotide sequence ID" value="NZ_SJPL01000001.1"/>
</dbReference>
<feature type="domain" description="ABC-2 type transporter transmembrane" evidence="7">
    <location>
        <begin position="20"/>
        <end position="390"/>
    </location>
</feature>
<feature type="transmembrane region" description="Helical" evidence="6">
    <location>
        <begin position="372"/>
        <end position="394"/>
    </location>
</feature>
<evidence type="ECO:0000256" key="6">
    <source>
        <dbReference type="SAM" id="Phobius"/>
    </source>
</evidence>
<evidence type="ECO:0000256" key="2">
    <source>
        <dbReference type="ARBA" id="ARBA00022475"/>
    </source>
</evidence>
<evidence type="ECO:0000256" key="4">
    <source>
        <dbReference type="ARBA" id="ARBA00022989"/>
    </source>
</evidence>